<evidence type="ECO:0000259" key="1">
    <source>
        <dbReference type="Pfam" id="PF14322"/>
    </source>
</evidence>
<organism evidence="2">
    <name type="scientific">bioreactor metagenome</name>
    <dbReference type="NCBI Taxonomy" id="1076179"/>
    <lineage>
        <taxon>unclassified sequences</taxon>
        <taxon>metagenomes</taxon>
        <taxon>ecological metagenomes</taxon>
    </lineage>
</organism>
<feature type="domain" description="SusD-like N-terminal" evidence="1">
    <location>
        <begin position="63"/>
        <end position="225"/>
    </location>
</feature>
<accession>A0A645AUR5</accession>
<dbReference type="InterPro" id="IPR033985">
    <property type="entry name" value="SusD-like_N"/>
</dbReference>
<dbReference type="EMBL" id="VSSQ01015971">
    <property type="protein sequence ID" value="MPM56870.1"/>
    <property type="molecule type" value="Genomic_DNA"/>
</dbReference>
<gene>
    <name evidence="2" type="ORF">SDC9_103686</name>
</gene>
<dbReference type="Pfam" id="PF14322">
    <property type="entry name" value="SusD-like_3"/>
    <property type="match status" value="1"/>
</dbReference>
<protein>
    <recommendedName>
        <fullName evidence="1">SusD-like N-terminal domain-containing protein</fullName>
    </recommendedName>
</protein>
<sequence>MKKVIYSLLIGATILAASCSKFTDVQPKGKNLLATTDQLEMLLNQEFDLDDSDMRQMAGDIIRAFENIQTMLSKPNKTRQAIILSWDEANIDKMAELTMSDGTYSAAYGVIGKIANAILSKVDDATGPESVKNQLKCEALVLRAYYHYILVNKFAKAYNPATAADDPAIPYVTEEWDISVPTEKASVKEVYDNILSDLDQAIQLDALPVSAVNRMRMNKPSAYAVKALALANMQQFDEASAAAKQALALNNVVNNYNQMLTTLTGAILGGTYPVVLRPHLKCEEDIFYTYGLEFFNAIPTSAWNAFEEGHASRDKMSSDRLMYDNMMGMGMSYIGLDYTFTFDLESGWNASGVKTSQMYLIVAEAEIRKGNFDAAMDALDAIRVNRIDPSVYAPLKGNVGNVEDAIFHLKQTAHGENAYTIHNFINKKRWNLFDGYKETLTRTIGDKVYELRPDSKLWIFPLPANAVNINPNLLPQNYSL</sequence>
<name>A0A645AUR5_9ZZZZ</name>
<proteinExistence type="predicted"/>
<reference evidence="2" key="1">
    <citation type="submission" date="2019-08" db="EMBL/GenBank/DDBJ databases">
        <authorList>
            <person name="Kucharzyk K."/>
            <person name="Murdoch R.W."/>
            <person name="Higgins S."/>
            <person name="Loffler F."/>
        </authorList>
    </citation>
    <scope>NUCLEOTIDE SEQUENCE</scope>
</reference>
<dbReference type="Gene3D" id="1.25.40.390">
    <property type="match status" value="2"/>
</dbReference>
<dbReference type="InterPro" id="IPR011990">
    <property type="entry name" value="TPR-like_helical_dom_sf"/>
</dbReference>
<dbReference type="AlphaFoldDB" id="A0A645AUR5"/>
<evidence type="ECO:0000313" key="2">
    <source>
        <dbReference type="EMBL" id="MPM56870.1"/>
    </source>
</evidence>
<dbReference type="SUPFAM" id="SSF48452">
    <property type="entry name" value="TPR-like"/>
    <property type="match status" value="1"/>
</dbReference>
<comment type="caution">
    <text evidence="2">The sequence shown here is derived from an EMBL/GenBank/DDBJ whole genome shotgun (WGS) entry which is preliminary data.</text>
</comment>
<dbReference type="PROSITE" id="PS51257">
    <property type="entry name" value="PROKAR_LIPOPROTEIN"/>
    <property type="match status" value="1"/>
</dbReference>